<dbReference type="Gene3D" id="3.80.10.10">
    <property type="entry name" value="Ribonuclease Inhibitor"/>
    <property type="match status" value="1"/>
</dbReference>
<dbReference type="EMBL" id="KL142370">
    <property type="protein sequence ID" value="KDR81715.1"/>
    <property type="molecule type" value="Genomic_DNA"/>
</dbReference>
<reference evidence="2" key="1">
    <citation type="journal article" date="2014" name="Proc. Natl. Acad. Sci. U.S.A.">
        <title>Extensive sampling of basidiomycete genomes demonstrates inadequacy of the white-rot/brown-rot paradigm for wood decay fungi.</title>
        <authorList>
            <person name="Riley R."/>
            <person name="Salamov A.A."/>
            <person name="Brown D.W."/>
            <person name="Nagy L.G."/>
            <person name="Floudas D."/>
            <person name="Held B.W."/>
            <person name="Levasseur A."/>
            <person name="Lombard V."/>
            <person name="Morin E."/>
            <person name="Otillar R."/>
            <person name="Lindquist E.A."/>
            <person name="Sun H."/>
            <person name="LaButti K.M."/>
            <person name="Schmutz J."/>
            <person name="Jabbour D."/>
            <person name="Luo H."/>
            <person name="Baker S.E."/>
            <person name="Pisabarro A.G."/>
            <person name="Walton J.D."/>
            <person name="Blanchette R.A."/>
            <person name="Henrissat B."/>
            <person name="Martin F."/>
            <person name="Cullen D."/>
            <person name="Hibbett D.S."/>
            <person name="Grigoriev I.V."/>
        </authorList>
    </citation>
    <scope>NUCLEOTIDE SEQUENCE [LARGE SCALE GENOMIC DNA]</scope>
    <source>
        <strain evidence="2">CBS 339.88</strain>
    </source>
</reference>
<dbReference type="SUPFAM" id="SSF52047">
    <property type="entry name" value="RNI-like"/>
    <property type="match status" value="1"/>
</dbReference>
<proteinExistence type="predicted"/>
<evidence type="ECO:0000313" key="2">
    <source>
        <dbReference type="Proteomes" id="UP000027222"/>
    </source>
</evidence>
<accession>A0A067TEQ6</accession>
<dbReference type="InterPro" id="IPR032675">
    <property type="entry name" value="LRR_dom_sf"/>
</dbReference>
<dbReference type="OrthoDB" id="3365698at2759"/>
<name>A0A067TEQ6_GALM3</name>
<protein>
    <recommendedName>
        <fullName evidence="3">F-box domain-containing protein</fullName>
    </recommendedName>
</protein>
<sequence>MSDIHRDEARLMDIKDRIFHVDRRIQLLKGERQFLAEQNAKLAANIAVQRVQYAPMRDLLPELCGIIFALCTEAECSLSCSASHCEFQKSYPIVLASVCQRWRAMVVRNPSMWTTLHLRPTSDALAEMKRARLFLLRSADMPLFITICPANLRMGLSPQKMNGSVLPLIRLLIPYFDRIQFLKAHLATEILAVLFPPREIIQMPQVEELSLLVDDQHVGASQLALLDSPKLHILHVRDMTPFVDLLENTLSSLHTLTVAKCHKWKLAPAFPSMLAKCTDLRSCSITFPVRLFFVELAPIMLPELQSLTLEWPFLFEPCPIFRALRTPRLRSLHITHLSPELVLPPHTLSSLKGLIQSAPGLTSLTVTGCNLLTQDESTTILQEANALERLEIINCQRGDRFIVPLCPHNPKSISAWVCPKLKHITISGLQDSDVRPIVKLARIRSDRHLTTATNHGGAYLQELMLFPNNQNLTRQAKLLMFSGLFSVQKDVTMSGPFGSVFGNTSQAFG</sequence>
<dbReference type="HOGENOM" id="CLU_471063_0_0_1"/>
<gene>
    <name evidence="1" type="ORF">GALMADRAFT_239869</name>
</gene>
<evidence type="ECO:0000313" key="1">
    <source>
        <dbReference type="EMBL" id="KDR81715.1"/>
    </source>
</evidence>
<dbReference type="Proteomes" id="UP000027222">
    <property type="component" value="Unassembled WGS sequence"/>
</dbReference>
<keyword evidence="2" id="KW-1185">Reference proteome</keyword>
<dbReference type="AlphaFoldDB" id="A0A067TEQ6"/>
<evidence type="ECO:0008006" key="3">
    <source>
        <dbReference type="Google" id="ProtNLM"/>
    </source>
</evidence>
<organism evidence="1 2">
    <name type="scientific">Galerina marginata (strain CBS 339.88)</name>
    <dbReference type="NCBI Taxonomy" id="685588"/>
    <lineage>
        <taxon>Eukaryota</taxon>
        <taxon>Fungi</taxon>
        <taxon>Dikarya</taxon>
        <taxon>Basidiomycota</taxon>
        <taxon>Agaricomycotina</taxon>
        <taxon>Agaricomycetes</taxon>
        <taxon>Agaricomycetidae</taxon>
        <taxon>Agaricales</taxon>
        <taxon>Agaricineae</taxon>
        <taxon>Strophariaceae</taxon>
        <taxon>Galerina</taxon>
    </lineage>
</organism>